<name>V5I714_ANOGL</name>
<feature type="non-terminal residue" evidence="1">
    <location>
        <position position="177"/>
    </location>
</feature>
<dbReference type="AlphaFoldDB" id="V5I714"/>
<dbReference type="EMBL" id="GALX01007230">
    <property type="protein sequence ID" value="JAB61236.1"/>
    <property type="molecule type" value="Transcribed_RNA"/>
</dbReference>
<accession>V5I714</accession>
<sequence length="177" mass="20686">MNKRYIQQLIKEKEKIKNEICPLSETEENINPENKLSKNISNSQPIVIHPHQTDQHILTDIKELSHNNNYSNRSTENQLCRELSNWALECKISLTSFNKLLAVLKKPHNSYEFLNLPADCRTLLKTEKKHDIIKTNTGFYFHFGLEEGIRYSLKTNINLFEKNIDHLELDVNIDGLP</sequence>
<proteinExistence type="predicted"/>
<reference evidence="1" key="1">
    <citation type="submission" date="2013-07" db="EMBL/GenBank/DDBJ databases">
        <title>Midgut Transcriptome Profiling of Anoplphora glabripennis, a Lignocellulose Degrading, Wood-Boring Cerambycid.</title>
        <authorList>
            <person name="Scully E.D."/>
            <person name="Hoover K."/>
            <person name="Carlson J.E."/>
            <person name="Tien M."/>
            <person name="Geib S.M."/>
        </authorList>
    </citation>
    <scope>NUCLEOTIDE SEQUENCE</scope>
</reference>
<evidence type="ECO:0000313" key="1">
    <source>
        <dbReference type="EMBL" id="JAB61236.1"/>
    </source>
</evidence>
<protein>
    <submittedName>
        <fullName evidence="1">Uncharacterized protein</fullName>
    </submittedName>
</protein>
<organism evidence="1">
    <name type="scientific">Anoplophora glabripennis</name>
    <name type="common">Asian longhorn beetle</name>
    <name type="synonym">Anoplophora nobilis</name>
    <dbReference type="NCBI Taxonomy" id="217634"/>
    <lineage>
        <taxon>Eukaryota</taxon>
        <taxon>Metazoa</taxon>
        <taxon>Ecdysozoa</taxon>
        <taxon>Arthropoda</taxon>
        <taxon>Hexapoda</taxon>
        <taxon>Insecta</taxon>
        <taxon>Pterygota</taxon>
        <taxon>Neoptera</taxon>
        <taxon>Endopterygota</taxon>
        <taxon>Coleoptera</taxon>
        <taxon>Polyphaga</taxon>
        <taxon>Cucujiformia</taxon>
        <taxon>Chrysomeloidea</taxon>
        <taxon>Cerambycidae</taxon>
        <taxon>Lamiinae</taxon>
        <taxon>Lamiini</taxon>
        <taxon>Anoplophora</taxon>
    </lineage>
</organism>